<dbReference type="InterPro" id="IPR021533">
    <property type="entry name" value="PepSY-like"/>
</dbReference>
<dbReference type="EMBL" id="AMCI01002987">
    <property type="protein sequence ID" value="EJX01357.1"/>
    <property type="molecule type" value="Genomic_DNA"/>
</dbReference>
<reference evidence="2" key="1">
    <citation type="journal article" date="2012" name="PLoS ONE">
        <title>Gene sets for utilization of primary and secondary nutrition supplies in the distal gut of endangered iberian lynx.</title>
        <authorList>
            <person name="Alcaide M."/>
            <person name="Messina E."/>
            <person name="Richter M."/>
            <person name="Bargiela R."/>
            <person name="Peplies J."/>
            <person name="Huws S.A."/>
            <person name="Newbold C.J."/>
            <person name="Golyshin P.N."/>
            <person name="Simon M.A."/>
            <person name="Lopez G."/>
            <person name="Yakimov M.M."/>
            <person name="Ferrer M."/>
        </authorList>
    </citation>
    <scope>NUCLEOTIDE SEQUENCE</scope>
</reference>
<comment type="caution">
    <text evidence="2">The sequence shown here is derived from an EMBL/GenBank/DDBJ whole genome shotgun (WGS) entry which is preliminary data.</text>
</comment>
<feature type="domain" description="Putative beta-lactamase-inhibitor-like PepSY-like" evidence="1">
    <location>
        <begin position="60"/>
        <end position="151"/>
    </location>
</feature>
<gene>
    <name evidence="2" type="ORF">EVA_10537</name>
</gene>
<evidence type="ECO:0000259" key="1">
    <source>
        <dbReference type="Pfam" id="PF11396"/>
    </source>
</evidence>
<organism evidence="2">
    <name type="scientific">gut metagenome</name>
    <dbReference type="NCBI Taxonomy" id="749906"/>
    <lineage>
        <taxon>unclassified sequences</taxon>
        <taxon>metagenomes</taxon>
        <taxon>organismal metagenomes</taxon>
    </lineage>
</organism>
<accession>J9G2A9</accession>
<feature type="domain" description="Putative beta-lactamase-inhibitor-like PepSY-like" evidence="1">
    <location>
        <begin position="201"/>
        <end position="296"/>
    </location>
</feature>
<name>J9G2A9_9ZZZZ</name>
<dbReference type="Gene3D" id="3.10.450.360">
    <property type="match status" value="2"/>
</dbReference>
<keyword evidence="2" id="KW-0449">Lipoprotein</keyword>
<evidence type="ECO:0000313" key="2">
    <source>
        <dbReference type="EMBL" id="EJX01357.1"/>
    </source>
</evidence>
<dbReference type="Pfam" id="PF11396">
    <property type="entry name" value="PepSY_like"/>
    <property type="match status" value="2"/>
</dbReference>
<proteinExistence type="predicted"/>
<protein>
    <submittedName>
        <fullName evidence="2">Lipoprotein</fullName>
    </submittedName>
</protein>
<dbReference type="SUPFAM" id="SSF160574">
    <property type="entry name" value="BT0923-like"/>
    <property type="match status" value="2"/>
</dbReference>
<dbReference type="PROSITE" id="PS51257">
    <property type="entry name" value="PROKAR_LIPOPROTEIN"/>
    <property type="match status" value="1"/>
</dbReference>
<sequence length="297" mass="34213">MIMKLKMYFILLAMGLFSFGLQSCDDDDDDAAAADQIETAFIGKFGKVDHRWDNHGAYKVASFTENKTEKEAWFDANGVWLMTETDLPYDQLPQPVQNAFDKLIKSKYQGWTRDDVDMLERKDRETVYVIEIKKGMEEFDLYFDKNGNLLKEVADKENDSEDYLENTAIPGEIVKVLGEKYNGYTLLEVDVDAKKPGIMEFDILFKNKPLEVVFKKDDKGHYQWESTSQDILFSELPKEVKDAAKQEETKHVGFELDEDDAEKVETPKGIYYVVELENDATKEEIEVKIKADGTVIQ</sequence>
<dbReference type="AlphaFoldDB" id="J9G2A9"/>